<reference evidence="2 3" key="1">
    <citation type="submission" date="2016-07" db="EMBL/GenBank/DDBJ databases">
        <title>Pervasive Adenine N6-methylation of Active Genes in Fungi.</title>
        <authorList>
            <consortium name="DOE Joint Genome Institute"/>
            <person name="Mondo S.J."/>
            <person name="Dannebaum R.O."/>
            <person name="Kuo R.C."/>
            <person name="Labutti K."/>
            <person name="Haridas S."/>
            <person name="Kuo A."/>
            <person name="Salamov A."/>
            <person name="Ahrendt S.R."/>
            <person name="Lipzen A."/>
            <person name="Sullivan W."/>
            <person name="Andreopoulos W.B."/>
            <person name="Clum A."/>
            <person name="Lindquist E."/>
            <person name="Daum C."/>
            <person name="Ramamoorthy G.K."/>
            <person name="Gryganskyi A."/>
            <person name="Culley D."/>
            <person name="Magnuson J.K."/>
            <person name="James T.Y."/>
            <person name="O'Malley M.A."/>
            <person name="Stajich J.E."/>
            <person name="Spatafora J.W."/>
            <person name="Visel A."/>
            <person name="Grigoriev I.V."/>
        </authorList>
    </citation>
    <scope>NUCLEOTIDE SEQUENCE [LARGE SCALE GENOMIC DNA]</scope>
    <source>
        <strain evidence="2 3">CBS 129021</strain>
    </source>
</reference>
<feature type="compositionally biased region" description="Basic and acidic residues" evidence="1">
    <location>
        <begin position="718"/>
        <end position="728"/>
    </location>
</feature>
<dbReference type="RefSeq" id="XP_040715128.1">
    <property type="nucleotide sequence ID" value="XM_040863004.1"/>
</dbReference>
<evidence type="ECO:0000313" key="3">
    <source>
        <dbReference type="Proteomes" id="UP000193689"/>
    </source>
</evidence>
<feature type="compositionally biased region" description="Basic and acidic residues" evidence="1">
    <location>
        <begin position="55"/>
        <end position="98"/>
    </location>
</feature>
<feature type="compositionally biased region" description="Polar residues" evidence="1">
    <location>
        <begin position="441"/>
        <end position="451"/>
    </location>
</feature>
<dbReference type="GeneID" id="63779216"/>
<feature type="region of interest" description="Disordered" evidence="1">
    <location>
        <begin position="861"/>
        <end position="919"/>
    </location>
</feature>
<feature type="compositionally biased region" description="Pro residues" evidence="1">
    <location>
        <begin position="392"/>
        <end position="407"/>
    </location>
</feature>
<feature type="region of interest" description="Disordered" evidence="1">
    <location>
        <begin position="1"/>
        <end position="241"/>
    </location>
</feature>
<feature type="compositionally biased region" description="Polar residues" evidence="1">
    <location>
        <begin position="484"/>
        <end position="498"/>
    </location>
</feature>
<feature type="compositionally biased region" description="Polar residues" evidence="1">
    <location>
        <begin position="729"/>
        <end position="745"/>
    </location>
</feature>
<accession>A0A1Y2DW12</accession>
<feature type="region of interest" description="Disordered" evidence="1">
    <location>
        <begin position="348"/>
        <end position="408"/>
    </location>
</feature>
<dbReference type="EMBL" id="MCFJ01000008">
    <property type="protein sequence ID" value="ORY63471.1"/>
    <property type="molecule type" value="Genomic_DNA"/>
</dbReference>
<feature type="region of interest" description="Disordered" evidence="1">
    <location>
        <begin position="276"/>
        <end position="312"/>
    </location>
</feature>
<dbReference type="AlphaFoldDB" id="A0A1Y2DW12"/>
<feature type="compositionally biased region" description="Polar residues" evidence="1">
    <location>
        <begin position="190"/>
        <end position="202"/>
    </location>
</feature>
<feature type="compositionally biased region" description="Basic and acidic residues" evidence="1">
    <location>
        <begin position="353"/>
        <end position="377"/>
    </location>
</feature>
<feature type="region of interest" description="Disordered" evidence="1">
    <location>
        <begin position="669"/>
        <end position="787"/>
    </location>
</feature>
<feature type="compositionally biased region" description="Polar residues" evidence="1">
    <location>
        <begin position="689"/>
        <end position="702"/>
    </location>
</feature>
<sequence>MAPIQKTFSLIPELPSCLGNGNNETASAGRPSKPPMTSKQAKKLYKAKSTGPKLSKAEQRRQDLMEQDRIRREIEKEKNQERARKARDRRKEKEDKQKAEKKKRGLPLVAVHPSQDTIARFIQPKPKAAKTEERSTPLSAITEDDSDSTLSAVDGDHEPPRKRQRSSGSLKFVGNGPAMHLNTPPDAKSKTSGSQAKPSSNPRVEPKVAGSQAKPCLDPTDMFQANASIPKRSYDRDAPSTKQDFNQQLFNESLSAIESFSTEELSFLEDCVQDINNADDPSHKNSHVPAKLPSPKAPEISRSQGTKPKMNSILGTGLKAAESTASTRKVAQEIHGSTSCVTKLLQRTAEPADNPRHVHRDTVSHAPARVDGDDKIIEPVPPLLKSNARNPPNFPRAAHPPKPPPARCGPQVSFEPENLAGCAKSRATASTATRKPLEKLSLNQADTTVSKTAAPPLRRPFSMDGSKPAARTPQLNMPEPRALTSASTSSGHRTTSVGPPSFVPNFKTAHQEALVAKMNPPKFLRQPSHRSHFSPAAVQSGAAFLPPPSTQQLLMDFDDFFPSPSQEVRELFEDKHEGAQTLSSVRSHVPPLRDRPILPPRVKTSLLSSKPPRNRLITANRPVTAPTCENLVKPTTVYIDHSVTGLYEMPFFATQDLFLSSQDLIELEEHPKSPPKAQTPYVESIPGSLPSSGMPETSSGPRLNQRALARPSEISNLHSREKREHPSDHNSAGANSADCSVSNDEMLQKPPVAPASVQQAPRYAEIQPTLETPRRSPEPFFTSSGTRAMKAYAIERSKTTPWEEARVHLEPQEDLDMDQAQRLQDEWLEQLLLDSAVEEDETRRAAVTQSTWQVVKEVASQGLEDHNQKKQESPGDGQPGGGGDDYSQKRQELPSVCQLGSQKRNKDSQVGHPKSSYEMMLKLSGLSGNEYVSSTPTTQEVAGPAGQHFDYCDEELEDDDLCSVLLE</sequence>
<dbReference type="OrthoDB" id="4590776at2759"/>
<name>A0A1Y2DW12_9PEZI</name>
<evidence type="ECO:0000256" key="1">
    <source>
        <dbReference type="SAM" id="MobiDB-lite"/>
    </source>
</evidence>
<feature type="compositionally biased region" description="Basic and acidic residues" evidence="1">
    <location>
        <begin position="863"/>
        <end position="873"/>
    </location>
</feature>
<organism evidence="2 3">
    <name type="scientific">Pseudomassariella vexata</name>
    <dbReference type="NCBI Taxonomy" id="1141098"/>
    <lineage>
        <taxon>Eukaryota</taxon>
        <taxon>Fungi</taxon>
        <taxon>Dikarya</taxon>
        <taxon>Ascomycota</taxon>
        <taxon>Pezizomycotina</taxon>
        <taxon>Sordariomycetes</taxon>
        <taxon>Xylariomycetidae</taxon>
        <taxon>Amphisphaeriales</taxon>
        <taxon>Pseudomassariaceae</taxon>
        <taxon>Pseudomassariella</taxon>
    </lineage>
</organism>
<feature type="region of interest" description="Disordered" evidence="1">
    <location>
        <begin position="425"/>
        <end position="503"/>
    </location>
</feature>
<proteinExistence type="predicted"/>
<evidence type="ECO:0000313" key="2">
    <source>
        <dbReference type="EMBL" id="ORY63471.1"/>
    </source>
</evidence>
<dbReference type="Proteomes" id="UP000193689">
    <property type="component" value="Unassembled WGS sequence"/>
</dbReference>
<gene>
    <name evidence="2" type="ORF">BCR38DRAFT_475403</name>
</gene>
<keyword evidence="3" id="KW-1185">Reference proteome</keyword>
<protein>
    <submittedName>
        <fullName evidence="2">Uncharacterized protein</fullName>
    </submittedName>
</protein>
<comment type="caution">
    <text evidence="2">The sequence shown here is derived from an EMBL/GenBank/DDBJ whole genome shotgun (WGS) entry which is preliminary data.</text>
</comment>
<dbReference type="STRING" id="1141098.A0A1Y2DW12"/>
<dbReference type="InParanoid" id="A0A1Y2DW12"/>
<feature type="compositionally biased region" description="Low complexity" evidence="1">
    <location>
        <begin position="425"/>
        <end position="434"/>
    </location>
</feature>